<evidence type="ECO:0000313" key="1">
    <source>
        <dbReference type="EMBL" id="MDX8304414.1"/>
    </source>
</evidence>
<dbReference type="RefSeq" id="WP_320203152.1">
    <property type="nucleotide sequence ID" value="NZ_CP192782.1"/>
</dbReference>
<protein>
    <submittedName>
        <fullName evidence="1">Uncharacterized protein</fullName>
    </submittedName>
</protein>
<dbReference type="EMBL" id="JAVRAF010000007">
    <property type="protein sequence ID" value="MDX8304414.1"/>
    <property type="molecule type" value="Genomic_DNA"/>
</dbReference>
<dbReference type="AlphaFoldDB" id="A0AAW9FGB7"/>
<proteinExistence type="predicted"/>
<organism evidence="1">
    <name type="scientific">Agrobacterium rosae</name>
    <dbReference type="NCBI Taxonomy" id="1972867"/>
    <lineage>
        <taxon>Bacteria</taxon>
        <taxon>Pseudomonadati</taxon>
        <taxon>Pseudomonadota</taxon>
        <taxon>Alphaproteobacteria</taxon>
        <taxon>Hyphomicrobiales</taxon>
        <taxon>Rhizobiaceae</taxon>
        <taxon>Rhizobium/Agrobacterium group</taxon>
        <taxon>Agrobacterium</taxon>
    </lineage>
</organism>
<reference evidence="1" key="1">
    <citation type="journal article" date="2023" name="Phytobiomes J">
        <title>Deciphering the key players within the bacterial microbiota associated with aerial crown gall tumors on rhododendron: Insights into the gallobiome.</title>
        <authorList>
            <person name="Kuzmanovic N."/>
            <person name="Nesme J."/>
            <person name="Wolf J."/>
            <person name="Neumann-Schaal M."/>
            <person name="Petersen J."/>
            <person name="Fernandez-Gnecco G."/>
            <person name="Sproeer C."/>
            <person name="Bunk B."/>
            <person name="Overmann J."/>
            <person name="Sorensen S.J."/>
            <person name="Idczak E."/>
            <person name="Smalla K."/>
        </authorList>
    </citation>
    <scope>NUCLEOTIDE SEQUENCE</scope>
    <source>
        <strain evidence="1">Rho-11.1</strain>
    </source>
</reference>
<accession>A0AAW9FGB7</accession>
<comment type="caution">
    <text evidence="1">The sequence shown here is derived from an EMBL/GenBank/DDBJ whole genome shotgun (WGS) entry which is preliminary data.</text>
</comment>
<gene>
    <name evidence="1" type="ORF">RMR22_19310</name>
</gene>
<name>A0AAW9FGB7_9HYPH</name>
<sequence length="50" mass="5608">MMTDDQHETVAILSDPTSYGLTGPVERMETHISMIFLVGDHVYKLKTPVC</sequence>